<gene>
    <name evidence="3" type="ORF">TeGR_g6821</name>
</gene>
<feature type="compositionally biased region" description="Basic and acidic residues" evidence="2">
    <location>
        <begin position="24"/>
        <end position="39"/>
    </location>
</feature>
<evidence type="ECO:0000313" key="4">
    <source>
        <dbReference type="Proteomes" id="UP001165060"/>
    </source>
</evidence>
<feature type="compositionally biased region" description="Low complexity" evidence="2">
    <location>
        <begin position="42"/>
        <end position="55"/>
    </location>
</feature>
<name>A0ABQ6MJA8_9STRA</name>
<feature type="region of interest" description="Disordered" evidence="2">
    <location>
        <begin position="20"/>
        <end position="62"/>
    </location>
</feature>
<feature type="coiled-coil region" evidence="1">
    <location>
        <begin position="155"/>
        <end position="182"/>
    </location>
</feature>
<reference evidence="3 4" key="1">
    <citation type="journal article" date="2023" name="Commun. Biol.">
        <title>Genome analysis of Parmales, the sister group of diatoms, reveals the evolutionary specialization of diatoms from phago-mixotrophs to photoautotrophs.</title>
        <authorList>
            <person name="Ban H."/>
            <person name="Sato S."/>
            <person name="Yoshikawa S."/>
            <person name="Yamada K."/>
            <person name="Nakamura Y."/>
            <person name="Ichinomiya M."/>
            <person name="Sato N."/>
            <person name="Blanc-Mathieu R."/>
            <person name="Endo H."/>
            <person name="Kuwata A."/>
            <person name="Ogata H."/>
        </authorList>
    </citation>
    <scope>NUCLEOTIDE SEQUENCE [LARGE SCALE GENOMIC DNA]</scope>
</reference>
<protein>
    <submittedName>
        <fullName evidence="3">Uncharacterized protein</fullName>
    </submittedName>
</protein>
<dbReference type="Proteomes" id="UP001165060">
    <property type="component" value="Unassembled WGS sequence"/>
</dbReference>
<evidence type="ECO:0000256" key="1">
    <source>
        <dbReference type="SAM" id="Coils"/>
    </source>
</evidence>
<keyword evidence="4" id="KW-1185">Reference proteome</keyword>
<evidence type="ECO:0000313" key="3">
    <source>
        <dbReference type="EMBL" id="GMI26933.1"/>
    </source>
</evidence>
<comment type="caution">
    <text evidence="3">The sequence shown here is derived from an EMBL/GenBank/DDBJ whole genome shotgun (WGS) entry which is preliminary data.</text>
</comment>
<proteinExistence type="predicted"/>
<evidence type="ECO:0000256" key="2">
    <source>
        <dbReference type="SAM" id="MobiDB-lite"/>
    </source>
</evidence>
<keyword evidence="1" id="KW-0175">Coiled coil</keyword>
<sequence length="240" mass="27719">MATPEQLQQDLSAALRQVENLTRQNEKQRQKISELRRTQSETTPATPKDAPPATDVFSHKKEDMKDDEMAAERILKLKFAWYRHHLVLSSKLKMRVARAFDKWKNLSLQEERRAALRREHMKIQVQQSKIKSERSKIERIVLDMHRIRMEKVCLLLLQEHKRKQAEAEIASVKAQAAAEKNHLLGQLKAIYYQLQQLNDTESQALEAAKGRGEAHSGRIERTNAQLKGWLDRDKAAAAAS</sequence>
<accession>A0ABQ6MJA8</accession>
<organism evidence="3 4">
    <name type="scientific">Tetraparma gracilis</name>
    <dbReference type="NCBI Taxonomy" id="2962635"/>
    <lineage>
        <taxon>Eukaryota</taxon>
        <taxon>Sar</taxon>
        <taxon>Stramenopiles</taxon>
        <taxon>Ochrophyta</taxon>
        <taxon>Bolidophyceae</taxon>
        <taxon>Parmales</taxon>
        <taxon>Triparmaceae</taxon>
        <taxon>Tetraparma</taxon>
    </lineage>
</organism>
<dbReference type="EMBL" id="BRYB01002879">
    <property type="protein sequence ID" value="GMI26933.1"/>
    <property type="molecule type" value="Genomic_DNA"/>
</dbReference>